<proteinExistence type="predicted"/>
<dbReference type="Pfam" id="PF16732">
    <property type="entry name" value="ComP_DUS"/>
    <property type="match status" value="1"/>
</dbReference>
<sequence length="139" mass="15172">MVALAIIASMHFYIIPSYQNSIRRGHRLAACIALYRAAQMIERSGEDLARVASGNVWSLPAGFDQAPQDAKAVYRLHVRAKNQTNGGYTIEAEPINPGPMQGDICGSYLLDANGRRANQALGEAAQASSRMMAYCWQGR</sequence>
<name>A0A2Z6ETL5_9BURK</name>
<accession>A0A2Z6ETL5</accession>
<dbReference type="EMBL" id="AP018150">
    <property type="protein sequence ID" value="BBE08718.1"/>
    <property type="molecule type" value="Genomic_DNA"/>
</dbReference>
<gene>
    <name evidence="1" type="ORF">MCB1EB_0557</name>
</gene>
<evidence type="ECO:0000313" key="2">
    <source>
        <dbReference type="Proteomes" id="UP000282597"/>
    </source>
</evidence>
<keyword evidence="2" id="KW-1185">Reference proteome</keyword>
<dbReference type="SUPFAM" id="SSF54523">
    <property type="entry name" value="Pili subunits"/>
    <property type="match status" value="1"/>
</dbReference>
<dbReference type="KEGG" id="mcys:MCB1EB_0557"/>
<dbReference type="Proteomes" id="UP000282597">
    <property type="component" value="Chromosome"/>
</dbReference>
<dbReference type="AlphaFoldDB" id="A0A2Z6ETL5"/>
<evidence type="ECO:0000313" key="1">
    <source>
        <dbReference type="EMBL" id="BBE08718.1"/>
    </source>
</evidence>
<reference evidence="1 2" key="1">
    <citation type="journal article" date="2018" name="Microbes Environ.">
        <title>Comparative Genomic Insights into Endofungal Lifestyles of Two Bacterial Endosymbionts, Mycoavidus cysteinexigens and Burkholderia rhizoxinica.</title>
        <authorList>
            <person name="Sharmin D."/>
            <person name="Guo Y."/>
            <person name="Nishizawa T."/>
            <person name="Ohshima S."/>
            <person name="Sato Y."/>
            <person name="Takashima Y."/>
            <person name="Narisawa K."/>
            <person name="Ohta H."/>
        </authorList>
    </citation>
    <scope>NUCLEOTIDE SEQUENCE [LARGE SCALE GENOMIC DNA]</scope>
    <source>
        <strain evidence="1 2">B1-EB</strain>
    </source>
</reference>
<dbReference type="InterPro" id="IPR045584">
    <property type="entry name" value="Pilin-like"/>
</dbReference>
<protein>
    <submittedName>
        <fullName evidence="1">TypeIV pilus assembly protein</fullName>
    </submittedName>
</protein>
<dbReference type="GO" id="GO:0043683">
    <property type="term" value="P:type IV pilus assembly"/>
    <property type="evidence" value="ECO:0007669"/>
    <property type="project" value="InterPro"/>
</dbReference>
<organism evidence="1 2">
    <name type="scientific">Mycoavidus cysteinexigens</name>
    <dbReference type="NCBI Taxonomy" id="1553431"/>
    <lineage>
        <taxon>Bacteria</taxon>
        <taxon>Pseudomonadati</taxon>
        <taxon>Pseudomonadota</taxon>
        <taxon>Betaproteobacteria</taxon>
        <taxon>Burkholderiales</taxon>
        <taxon>Burkholderiaceae</taxon>
        <taxon>Mycoavidus</taxon>
    </lineage>
</organism>
<dbReference type="InterPro" id="IPR031982">
    <property type="entry name" value="PilE-like"/>
</dbReference>